<gene>
    <name evidence="5" type="primary">LOC130495989</name>
</gene>
<dbReference type="RefSeq" id="XP_056843669.1">
    <property type="nucleotide sequence ID" value="XM_056987689.1"/>
</dbReference>
<dbReference type="RefSeq" id="XP_018459866.2">
    <property type="nucleotide sequence ID" value="XM_018604364.2"/>
</dbReference>
<sequence>MASSSSSSPCAACKFLRRKCTQECVFAPYFPPDQPHKFAYVHKIFGASNVAKLLNDLVSNQREDAVNSLFYEAEARLRDPVYGCVGLISILQHRLKQLQHDLDNANKELASYSAPNAMLPMHPQPNFMSLPPQPQRPSSASSSASVLTQQQLHNLLPMLTIPTEQLVYHQQHQDIFETQQLATVNAVARDQHNEMFRAYGGGSNSPHHHQNQPQVDILRFNSGFDSVPTGSVTTTGFNQLSSGGSTKTRMSPSLARDGNVVESPPSNDNYHTDEQLHHHQQHNGAQLFIPTQSSQPLPLQTQPNSGSQEDGRSLIGSSQ</sequence>
<comment type="similarity">
    <text evidence="1">Belongs to the LOB domain-containing protein family.</text>
</comment>
<organism evidence="4 5">
    <name type="scientific">Raphanus sativus</name>
    <name type="common">Radish</name>
    <name type="synonym">Raphanus raphanistrum var. sativus</name>
    <dbReference type="NCBI Taxonomy" id="3726"/>
    <lineage>
        <taxon>Eukaryota</taxon>
        <taxon>Viridiplantae</taxon>
        <taxon>Streptophyta</taxon>
        <taxon>Embryophyta</taxon>
        <taxon>Tracheophyta</taxon>
        <taxon>Spermatophyta</taxon>
        <taxon>Magnoliopsida</taxon>
        <taxon>eudicotyledons</taxon>
        <taxon>Gunneridae</taxon>
        <taxon>Pentapetalae</taxon>
        <taxon>rosids</taxon>
        <taxon>malvids</taxon>
        <taxon>Brassicales</taxon>
        <taxon>Brassicaceae</taxon>
        <taxon>Brassiceae</taxon>
        <taxon>Raphanus</taxon>
    </lineage>
</organism>
<dbReference type="PANTHER" id="PTHR31301:SF181">
    <property type="entry name" value="LOB DOMAIN-CONTAINING PROTEIN"/>
    <property type="match status" value="1"/>
</dbReference>
<evidence type="ECO:0000259" key="3">
    <source>
        <dbReference type="PROSITE" id="PS50891"/>
    </source>
</evidence>
<dbReference type="PIRSF" id="PIRSF038155">
    <property type="entry name" value="Protein_ASYMMETRIC_LEAVES"/>
    <property type="match status" value="1"/>
</dbReference>
<feature type="region of interest" description="Disordered" evidence="2">
    <location>
        <begin position="233"/>
        <end position="319"/>
    </location>
</feature>
<dbReference type="OrthoDB" id="772606at2759"/>
<keyword evidence="4" id="KW-1185">Reference proteome</keyword>
<dbReference type="InterPro" id="IPR004883">
    <property type="entry name" value="LOB"/>
</dbReference>
<feature type="compositionally biased region" description="Low complexity" evidence="2">
    <location>
        <begin position="290"/>
        <end position="303"/>
    </location>
</feature>
<feature type="domain" description="LOB" evidence="3">
    <location>
        <begin position="8"/>
        <end position="109"/>
    </location>
</feature>
<dbReference type="AlphaFoldDB" id="A0A9W3BWP8"/>
<dbReference type="GeneID" id="130495989"/>
<accession>A0A9W3BWP8</accession>
<protein>
    <submittedName>
        <fullName evidence="5">LOB domain-containing protein 36-like</fullName>
    </submittedName>
</protein>
<reference evidence="4" key="1">
    <citation type="journal article" date="2019" name="Database">
        <title>The radish genome database (RadishGD): an integrated information resource for radish genomics.</title>
        <authorList>
            <person name="Yu H.J."/>
            <person name="Baek S."/>
            <person name="Lee Y.J."/>
            <person name="Cho A."/>
            <person name="Mun J.H."/>
        </authorList>
    </citation>
    <scope>NUCLEOTIDE SEQUENCE [LARGE SCALE GENOMIC DNA]</scope>
    <source>
        <strain evidence="4">cv. WK10039</strain>
    </source>
</reference>
<dbReference type="Pfam" id="PF03195">
    <property type="entry name" value="LOB"/>
    <property type="match status" value="1"/>
</dbReference>
<dbReference type="PANTHER" id="PTHR31301">
    <property type="entry name" value="LOB DOMAIN-CONTAINING PROTEIN 4-RELATED"/>
    <property type="match status" value="1"/>
</dbReference>
<dbReference type="PROSITE" id="PS50891">
    <property type="entry name" value="LOB"/>
    <property type="match status" value="1"/>
</dbReference>
<dbReference type="InterPro" id="IPR017414">
    <property type="entry name" value="LOBD"/>
</dbReference>
<dbReference type="KEGG" id="rsz:130495989"/>
<feature type="compositionally biased region" description="Polar residues" evidence="2">
    <location>
        <begin position="233"/>
        <end position="251"/>
    </location>
</feature>
<evidence type="ECO:0000313" key="5">
    <source>
        <dbReference type="RefSeq" id="XP_056843669.1"/>
    </source>
</evidence>
<evidence type="ECO:0000256" key="2">
    <source>
        <dbReference type="SAM" id="MobiDB-lite"/>
    </source>
</evidence>
<dbReference type="Proteomes" id="UP000504610">
    <property type="component" value="Chromosome 6"/>
</dbReference>
<name>A0A9W3BWP8_RAPSA</name>
<evidence type="ECO:0000256" key="1">
    <source>
        <dbReference type="ARBA" id="ARBA00005474"/>
    </source>
</evidence>
<dbReference type="KEGG" id="rsz:108830782"/>
<proteinExistence type="inferred from homology"/>
<reference evidence="5" key="2">
    <citation type="submission" date="2025-08" db="UniProtKB">
        <authorList>
            <consortium name="RefSeq"/>
        </authorList>
    </citation>
    <scope>IDENTIFICATION</scope>
    <source>
        <tissue evidence="5">Leaf</tissue>
    </source>
</reference>
<evidence type="ECO:0000313" key="4">
    <source>
        <dbReference type="Proteomes" id="UP000504610"/>
    </source>
</evidence>